<keyword evidence="1" id="KW-0472">Membrane</keyword>
<feature type="transmembrane region" description="Helical" evidence="1">
    <location>
        <begin position="41"/>
        <end position="60"/>
    </location>
</feature>
<keyword evidence="1" id="KW-0812">Transmembrane</keyword>
<dbReference type="RefSeq" id="WP_023510032.1">
    <property type="nucleotide sequence ID" value="NZ_AWTC01000006.1"/>
</dbReference>
<dbReference type="AlphaFoldDB" id="V6IY14"/>
<keyword evidence="1" id="KW-1133">Transmembrane helix</keyword>
<accession>V6IY14</accession>
<evidence type="ECO:0000256" key="1">
    <source>
        <dbReference type="SAM" id="Phobius"/>
    </source>
</evidence>
<dbReference type="Proteomes" id="UP000018296">
    <property type="component" value="Unassembled WGS sequence"/>
</dbReference>
<evidence type="ECO:0000313" key="3">
    <source>
        <dbReference type="Proteomes" id="UP000018296"/>
    </source>
</evidence>
<gene>
    <name evidence="2" type="ORF">P343_08865</name>
</gene>
<proteinExistence type="predicted"/>
<keyword evidence="3" id="KW-1185">Reference proteome</keyword>
<sequence>MKREDFSENIALVSITIGKVMAAVGQTPIKNLDRETQDQLVFLGSLIQVAAGTLVFDFFPDNPTAQFGIALNVIGYGAFVFQTISTEDDPERLLAQAMSSNLKEVLGNMLILTDLEVWQKMYMLVGTIMLCIGNFLQAQGRKRLLDKGDDLTLFDPTVTAGTWMETGGISAIMLGRLAETI</sequence>
<protein>
    <submittedName>
        <fullName evidence="2">Uncharacterized protein</fullName>
    </submittedName>
</protein>
<dbReference type="Pfam" id="PF22116">
    <property type="entry name" value="DUF6944"/>
    <property type="match status" value="1"/>
</dbReference>
<evidence type="ECO:0000313" key="2">
    <source>
        <dbReference type="EMBL" id="EST12272.1"/>
    </source>
</evidence>
<name>V6IY14_9BACL</name>
<feature type="transmembrane region" description="Helical" evidence="1">
    <location>
        <begin position="117"/>
        <end position="136"/>
    </location>
</feature>
<comment type="caution">
    <text evidence="2">The sequence shown here is derived from an EMBL/GenBank/DDBJ whole genome shotgun (WGS) entry which is preliminary data.</text>
</comment>
<reference evidence="2 3" key="1">
    <citation type="journal article" date="2013" name="Genome Announc.">
        <title>Genome Sequence of Sporolactobacillus laevolacticus DSM442, an Efficient Polymer-Grade D-Lactate Producer from Agricultural Waste Cottonseed as a Nitrogen Source.</title>
        <authorList>
            <person name="Wang H."/>
            <person name="Wang L."/>
            <person name="Ju J."/>
            <person name="Yu B."/>
            <person name="Ma Y."/>
        </authorList>
    </citation>
    <scope>NUCLEOTIDE SEQUENCE [LARGE SCALE GENOMIC DNA]</scope>
    <source>
        <strain evidence="2 3">DSM 442</strain>
    </source>
</reference>
<dbReference type="InterPro" id="IPR054224">
    <property type="entry name" value="DUF6944"/>
</dbReference>
<dbReference type="PATRIC" id="fig|1395513.3.peg.1791"/>
<dbReference type="EMBL" id="AWTC01000006">
    <property type="protein sequence ID" value="EST12272.1"/>
    <property type="molecule type" value="Genomic_DNA"/>
</dbReference>
<organism evidence="2 3">
    <name type="scientific">Sporolactobacillus laevolacticus DSM 442</name>
    <dbReference type="NCBI Taxonomy" id="1395513"/>
    <lineage>
        <taxon>Bacteria</taxon>
        <taxon>Bacillati</taxon>
        <taxon>Bacillota</taxon>
        <taxon>Bacilli</taxon>
        <taxon>Bacillales</taxon>
        <taxon>Sporolactobacillaceae</taxon>
        <taxon>Sporolactobacillus</taxon>
    </lineage>
</organism>
<dbReference type="OrthoDB" id="2988082at2"/>